<evidence type="ECO:0008006" key="4">
    <source>
        <dbReference type="Google" id="ProtNLM"/>
    </source>
</evidence>
<dbReference type="Proteomes" id="UP000326202">
    <property type="component" value="Chromosome"/>
</dbReference>
<gene>
    <name evidence="2" type="ORF">FRZ44_01300</name>
</gene>
<protein>
    <recommendedName>
        <fullName evidence="4">DUF3572 domain-containing protein</fullName>
    </recommendedName>
</protein>
<proteinExistence type="predicted"/>
<dbReference type="Pfam" id="PF12096">
    <property type="entry name" value="DUF3572"/>
    <property type="match status" value="1"/>
</dbReference>
<evidence type="ECO:0000313" key="2">
    <source>
        <dbReference type="EMBL" id="QEX14855.1"/>
    </source>
</evidence>
<evidence type="ECO:0000313" key="3">
    <source>
        <dbReference type="Proteomes" id="UP000326202"/>
    </source>
</evidence>
<evidence type="ECO:0000256" key="1">
    <source>
        <dbReference type="SAM" id="MobiDB-lite"/>
    </source>
</evidence>
<dbReference type="KEGG" id="htq:FRZ44_01300"/>
<reference evidence="2 3" key="1">
    <citation type="submission" date="2019-08" db="EMBL/GenBank/DDBJ databases">
        <title>Hyperibacter terrae gen. nov., sp. nov. and Hyperibacter viscosus sp. nov., two new members in the family Rhodospirillaceae isolated from the rhizosphere of Hypericum perforatum.</title>
        <authorList>
            <person name="Noviana Z."/>
        </authorList>
    </citation>
    <scope>NUCLEOTIDE SEQUENCE [LARGE SCALE GENOMIC DNA]</scope>
    <source>
        <strain evidence="2 3">R5913</strain>
    </source>
</reference>
<organism evidence="2 3">
    <name type="scientific">Hypericibacter terrae</name>
    <dbReference type="NCBI Taxonomy" id="2602015"/>
    <lineage>
        <taxon>Bacteria</taxon>
        <taxon>Pseudomonadati</taxon>
        <taxon>Pseudomonadota</taxon>
        <taxon>Alphaproteobacteria</taxon>
        <taxon>Rhodospirillales</taxon>
        <taxon>Dongiaceae</taxon>
        <taxon>Hypericibacter</taxon>
    </lineage>
</organism>
<name>A0A5J6MEP5_9PROT</name>
<accession>A0A5J6MEP5</accession>
<feature type="region of interest" description="Disordered" evidence="1">
    <location>
        <begin position="1"/>
        <end position="20"/>
    </location>
</feature>
<keyword evidence="3" id="KW-1185">Reference proteome</keyword>
<sequence>MREQGRARDNGPCMVRPDPAPDPETLALMALAYIAGDSDLLERFLALSGLDLEGLKARAQDPNLLGAILDFLLAHEPDLMAFASHSQVLPESIAAARRKLPGAAIID</sequence>
<dbReference type="EMBL" id="CP042906">
    <property type="protein sequence ID" value="QEX14855.1"/>
    <property type="molecule type" value="Genomic_DNA"/>
</dbReference>
<dbReference type="InterPro" id="IPR021955">
    <property type="entry name" value="DUF3572"/>
</dbReference>
<dbReference type="AlphaFoldDB" id="A0A5J6MEP5"/>